<dbReference type="Pfam" id="PF00191">
    <property type="entry name" value="Annexin"/>
    <property type="match status" value="3"/>
</dbReference>
<dbReference type="InterPro" id="IPR001464">
    <property type="entry name" value="Annexin"/>
</dbReference>
<reference evidence="7" key="2">
    <citation type="submission" date="2025-09" db="UniProtKB">
        <authorList>
            <consortium name="Ensembl"/>
        </authorList>
    </citation>
    <scope>IDENTIFICATION</scope>
</reference>
<keyword evidence="5 6" id="KW-0111">Calcium/phospholipid-binding</keyword>
<dbReference type="GO" id="GO:0005634">
    <property type="term" value="C:nucleus"/>
    <property type="evidence" value="ECO:0007669"/>
    <property type="project" value="TreeGrafter"/>
</dbReference>
<dbReference type="GO" id="GO:0012506">
    <property type="term" value="C:vesicle membrane"/>
    <property type="evidence" value="ECO:0007669"/>
    <property type="project" value="TreeGrafter"/>
</dbReference>
<dbReference type="PROSITE" id="PS51897">
    <property type="entry name" value="ANNEXIN_2"/>
    <property type="match status" value="2"/>
</dbReference>
<dbReference type="InterPro" id="IPR037104">
    <property type="entry name" value="Annexin_sf"/>
</dbReference>
<evidence type="ECO:0000256" key="6">
    <source>
        <dbReference type="RuleBase" id="RU003540"/>
    </source>
</evidence>
<dbReference type="PRINTS" id="PR00196">
    <property type="entry name" value="ANNEXIN"/>
</dbReference>
<dbReference type="GO" id="GO:0005737">
    <property type="term" value="C:cytoplasm"/>
    <property type="evidence" value="ECO:0007669"/>
    <property type="project" value="TreeGrafter"/>
</dbReference>
<organism evidence="7 8">
    <name type="scientific">Eptatretus burgeri</name>
    <name type="common">Inshore hagfish</name>
    <dbReference type="NCBI Taxonomy" id="7764"/>
    <lineage>
        <taxon>Eukaryota</taxon>
        <taxon>Metazoa</taxon>
        <taxon>Chordata</taxon>
        <taxon>Craniata</taxon>
        <taxon>Vertebrata</taxon>
        <taxon>Cyclostomata</taxon>
        <taxon>Myxini</taxon>
        <taxon>Myxiniformes</taxon>
        <taxon>Myxinidae</taxon>
        <taxon>Eptatretinae</taxon>
        <taxon>Eptatretus</taxon>
    </lineage>
</organism>
<dbReference type="FunFam" id="1.10.220.10:FF:000003">
    <property type="entry name" value="Annexin"/>
    <property type="match status" value="1"/>
</dbReference>
<name>A0A8C4RBH9_EPTBU</name>
<keyword evidence="4 6" id="KW-0041">Annexin</keyword>
<evidence type="ECO:0000256" key="1">
    <source>
        <dbReference type="ARBA" id="ARBA00007831"/>
    </source>
</evidence>
<evidence type="ECO:0000256" key="5">
    <source>
        <dbReference type="ARBA" id="ARBA00023302"/>
    </source>
</evidence>
<dbReference type="GO" id="GO:0005886">
    <property type="term" value="C:plasma membrane"/>
    <property type="evidence" value="ECO:0007669"/>
    <property type="project" value="TreeGrafter"/>
</dbReference>
<dbReference type="Gene3D" id="1.10.220.10">
    <property type="entry name" value="Annexin"/>
    <property type="match status" value="4"/>
</dbReference>
<evidence type="ECO:0000256" key="3">
    <source>
        <dbReference type="ARBA" id="ARBA00022837"/>
    </source>
</evidence>
<dbReference type="FunFam" id="1.10.220.10:FF:000001">
    <property type="entry name" value="Annexin"/>
    <property type="match status" value="1"/>
</dbReference>
<dbReference type="AlphaFoldDB" id="A0A8C4RBH9"/>
<proteinExistence type="inferred from homology"/>
<dbReference type="SUPFAM" id="SSF47874">
    <property type="entry name" value="Annexin"/>
    <property type="match status" value="1"/>
</dbReference>
<dbReference type="GO" id="GO:0005544">
    <property type="term" value="F:calcium-dependent phospholipid binding"/>
    <property type="evidence" value="ECO:0007669"/>
    <property type="project" value="UniProtKB-KW"/>
</dbReference>
<accession>A0A8C4RBH9</accession>
<dbReference type="InterPro" id="IPR018502">
    <property type="entry name" value="Annexin_repeat"/>
</dbReference>
<dbReference type="GO" id="GO:0005509">
    <property type="term" value="F:calcium ion binding"/>
    <property type="evidence" value="ECO:0007669"/>
    <property type="project" value="InterPro"/>
</dbReference>
<dbReference type="SMART" id="SM00335">
    <property type="entry name" value="ANX"/>
    <property type="match status" value="4"/>
</dbReference>
<evidence type="ECO:0000256" key="4">
    <source>
        <dbReference type="ARBA" id="ARBA00023216"/>
    </source>
</evidence>
<comment type="domain">
    <text evidence="6">A pair of annexin repeats may form one binding site for calcium and phospholipid.</text>
</comment>
<dbReference type="InterPro" id="IPR018252">
    <property type="entry name" value="Annexin_repeat_CS"/>
</dbReference>
<keyword evidence="2 6" id="KW-0677">Repeat</keyword>
<dbReference type="PROSITE" id="PS00223">
    <property type="entry name" value="ANNEXIN_1"/>
    <property type="match status" value="2"/>
</dbReference>
<dbReference type="PANTHER" id="PTHR10502:SF28">
    <property type="entry name" value="ANNEXIN A4"/>
    <property type="match status" value="1"/>
</dbReference>
<keyword evidence="8" id="KW-1185">Reference proteome</keyword>
<dbReference type="PANTHER" id="PTHR10502">
    <property type="entry name" value="ANNEXIN"/>
    <property type="match status" value="1"/>
</dbReference>
<reference evidence="7" key="1">
    <citation type="submission" date="2025-08" db="UniProtKB">
        <authorList>
            <consortium name="Ensembl"/>
        </authorList>
    </citation>
    <scope>IDENTIFICATION</scope>
</reference>
<evidence type="ECO:0000313" key="8">
    <source>
        <dbReference type="Proteomes" id="UP000694388"/>
    </source>
</evidence>
<evidence type="ECO:0000256" key="2">
    <source>
        <dbReference type="ARBA" id="ARBA00022737"/>
    </source>
</evidence>
<sequence length="254" mass="28712">FLFVLFYGNEDAVVDIFPSRSVAQRQEIKEQYKTTFGRVLMEWMLITDPDFIFQGGGTDEKCLVEILSSRSNQEIKNICEAYTQEYGSSLEDDVASETAGHFHRVLVSLLTALYDAGEACWGTDETCFLRILCVRSHAHLRNVFKRYNEIAGNDIIASIKSEMSGNLEDVLLAMVKCIIDLPGYFAERLYKSMKGMGTDDKTLARIMVARAEIDMLDVRKAFKAKYEESLHSFIEDDTSGSFARLLLRLCGGDD</sequence>
<dbReference type="GO" id="GO:0001786">
    <property type="term" value="F:phosphatidylserine binding"/>
    <property type="evidence" value="ECO:0007669"/>
    <property type="project" value="TreeGrafter"/>
</dbReference>
<dbReference type="Proteomes" id="UP000694388">
    <property type="component" value="Unplaced"/>
</dbReference>
<dbReference type="GeneTree" id="ENSGT00940000156575"/>
<dbReference type="Ensembl" id="ENSEBUT00000027635.1">
    <property type="protein sequence ID" value="ENSEBUP00000027059.1"/>
    <property type="gene ID" value="ENSEBUG00000016627.1"/>
</dbReference>
<evidence type="ECO:0000313" key="7">
    <source>
        <dbReference type="Ensembl" id="ENSEBUP00000027059.1"/>
    </source>
</evidence>
<keyword evidence="3 6" id="KW-0106">Calcium</keyword>
<protein>
    <recommendedName>
        <fullName evidence="6">Annexin</fullName>
    </recommendedName>
</protein>
<dbReference type="FunFam" id="1.10.220.10:FF:000002">
    <property type="entry name" value="Annexin"/>
    <property type="match status" value="1"/>
</dbReference>
<comment type="similarity">
    <text evidence="1 6">Belongs to the annexin family.</text>
</comment>
<dbReference type="OMA" id="VRCVENT"/>